<protein>
    <submittedName>
        <fullName evidence="1">Uncharacterized protein</fullName>
    </submittedName>
</protein>
<organism evidence="1 2">
    <name type="scientific">Photorhabdus laumondii subsp. clarkei</name>
    <dbReference type="NCBI Taxonomy" id="2029685"/>
    <lineage>
        <taxon>Bacteria</taxon>
        <taxon>Pseudomonadati</taxon>
        <taxon>Pseudomonadota</taxon>
        <taxon>Gammaproteobacteria</taxon>
        <taxon>Enterobacterales</taxon>
        <taxon>Morganellaceae</taxon>
        <taxon>Photorhabdus</taxon>
    </lineage>
</organism>
<evidence type="ECO:0000313" key="1">
    <source>
        <dbReference type="EMBL" id="RAW92659.1"/>
    </source>
</evidence>
<dbReference type="RefSeq" id="WP_110090564.1">
    <property type="nucleotide sequence ID" value="NZ_CAWNWQ010000003.1"/>
</dbReference>
<comment type="caution">
    <text evidence="1">The sequence shown here is derived from an EMBL/GenBank/DDBJ whole genome shotgun (WGS) entry which is preliminary data.</text>
</comment>
<evidence type="ECO:0000313" key="2">
    <source>
        <dbReference type="Proteomes" id="UP000250870"/>
    </source>
</evidence>
<dbReference type="Proteomes" id="UP000250870">
    <property type="component" value="Unassembled WGS sequence"/>
</dbReference>
<dbReference type="InterPro" id="IPR016929">
    <property type="entry name" value="TsiT-like"/>
</dbReference>
<gene>
    <name evidence="1" type="ORF">CKY01_04060</name>
</gene>
<reference evidence="1 2" key="1">
    <citation type="journal article" date="2018" name="Int. J. Syst. Evol. Microbiol.">
        <title>Whole-genome-based revisit of Photorhabdus phylogeny: proposal for the elevation of most Photorhabdus subspecies to the species level and description of one novel species Photorhabdus bodei sp. nov., and one novel subspecies Photorhabdus laumondii subsp. clarkei subsp. nov.</title>
        <authorList>
            <person name="Machado R.A.R."/>
            <person name="Wuthrich D."/>
            <person name="Kuhnert P."/>
            <person name="Arce C.C.M."/>
            <person name="Thonen L."/>
            <person name="Ruiz C."/>
            <person name="Zhang X."/>
            <person name="Robert C.A.M."/>
            <person name="Karimi J."/>
            <person name="Kamali S."/>
            <person name="Ma J."/>
            <person name="Bruggmann R."/>
            <person name="Erb M."/>
        </authorList>
    </citation>
    <scope>NUCLEOTIDE SEQUENCE [LARGE SCALE GENOMIC DNA]</scope>
    <source>
        <strain evidence="1 2">BOJ-47</strain>
    </source>
</reference>
<accession>A0A329VLI1</accession>
<name>A0A329VLI1_9GAMM</name>
<dbReference type="PIRSF" id="PIRSF029636">
    <property type="entry name" value="UCP029636"/>
    <property type="match status" value="1"/>
</dbReference>
<dbReference type="EMBL" id="NSCI01000003">
    <property type="protein sequence ID" value="RAW92659.1"/>
    <property type="molecule type" value="Genomic_DNA"/>
</dbReference>
<dbReference type="AlphaFoldDB" id="A0A329VLI1"/>
<sequence>MTILSLDIEIYTDWKNPLTPDIAVNDTYKIVKQLEDIFFGYSKTWYLGGNSREEALTRVAFDDRGITYECISDFKENYTEEDPTVISSVWDGGEDGQACSVSSFNYHVERQGQTKIEINISIKEKEFHFLKLIDFIKFLVFSHNSPYIMVETNNYRIKRKQAFPDRVSAGWMLYLPIEIDPTLVPMAEEIISISDKNDKKGSLIITTKDIFDIENQEHINKANDIEICLRDLQILPLMTEL</sequence>
<proteinExistence type="predicted"/>